<dbReference type="InterPro" id="IPR012944">
    <property type="entry name" value="SusD_RagB_dom"/>
</dbReference>
<comment type="similarity">
    <text evidence="2">Belongs to the SusD family.</text>
</comment>
<keyword evidence="5" id="KW-0998">Cell outer membrane</keyword>
<dbReference type="SUPFAM" id="SSF48452">
    <property type="entry name" value="TPR-like"/>
    <property type="match status" value="1"/>
</dbReference>
<comment type="subcellular location">
    <subcellularLocation>
        <location evidence="1">Cell outer membrane</location>
    </subcellularLocation>
</comment>
<dbReference type="RefSeq" id="WP_346580960.1">
    <property type="nucleotide sequence ID" value="NZ_JBDJLH010000003.1"/>
</dbReference>
<keyword evidence="3" id="KW-0732">Signal</keyword>
<evidence type="ECO:0000256" key="4">
    <source>
        <dbReference type="ARBA" id="ARBA00023136"/>
    </source>
</evidence>
<dbReference type="Pfam" id="PF07980">
    <property type="entry name" value="SusD_RagB"/>
    <property type="match status" value="1"/>
</dbReference>
<dbReference type="Gene3D" id="1.25.40.390">
    <property type="match status" value="1"/>
</dbReference>
<protein>
    <submittedName>
        <fullName evidence="8">RagB/SusD family nutrient uptake outer membrane protein</fullName>
    </submittedName>
</protein>
<evidence type="ECO:0000313" key="8">
    <source>
        <dbReference type="EMBL" id="MEN5376928.1"/>
    </source>
</evidence>
<evidence type="ECO:0000259" key="6">
    <source>
        <dbReference type="Pfam" id="PF07980"/>
    </source>
</evidence>
<dbReference type="Proteomes" id="UP001409291">
    <property type="component" value="Unassembled WGS sequence"/>
</dbReference>
<name>A0ABV0BSL7_9SPHI</name>
<dbReference type="PROSITE" id="PS51257">
    <property type="entry name" value="PROKAR_LIPOPROTEIN"/>
    <property type="match status" value="1"/>
</dbReference>
<accession>A0ABV0BSL7</accession>
<keyword evidence="4" id="KW-0472">Membrane</keyword>
<sequence>MKKTMNIQNKLLPVVAVFLLGSASCSKNFLDEKPYSSYEAGNSDPSTIENRVLGLHATFGQLWGYSGRQGFLSCWQIGTDIASAGSTEGVENPFYQYADLNPENGGVGYLWQRCYEFINNANSIIEAVGDTNPKAAAEARFFRAYAYNMLVTLWGDVPLLTTSVKIPTFNYVRNSTVEVDQVISDDLEYAVKELAAVGQAAAPSRINKDMARQLAAEAFLRIGMRDPAYFAKAEAMATAIIESGSYKLIDTRYGKYLNQGGDAFRDLFRQGNMRRAQGNTEAIWTFEVELNREVNGGTIDNPQHRRIWQPSYHKWDGMVNADSLGGRGNGRLRLSNFMKYTVWKGLQGDIRNSNYNIRRTTNYNRPNMIVNNAVVTPWSTEIGVDADGYRVAKGAGVKDITIKTGDRVIPFRADSLEVWYPFPTKWGGYDPLDDFGYALIKDWPVMRFGETYLLRAEARLRQNNLGGAAEDINKLRDRSFKDTRIQSGNTTLGKVLASNMTIDFILDERARELISEENRRMTLVRTNKLKERIALNGDQGPANKITSGFQDYNILLPIPLSEIQLNNKEGEGLKQNLGYK</sequence>
<evidence type="ECO:0000256" key="3">
    <source>
        <dbReference type="ARBA" id="ARBA00022729"/>
    </source>
</evidence>
<proteinExistence type="inferred from homology"/>
<organism evidence="8 9">
    <name type="scientific">Sphingobacterium kitahiroshimense</name>
    <dbReference type="NCBI Taxonomy" id="470446"/>
    <lineage>
        <taxon>Bacteria</taxon>
        <taxon>Pseudomonadati</taxon>
        <taxon>Bacteroidota</taxon>
        <taxon>Sphingobacteriia</taxon>
        <taxon>Sphingobacteriales</taxon>
        <taxon>Sphingobacteriaceae</taxon>
        <taxon>Sphingobacterium</taxon>
    </lineage>
</organism>
<dbReference type="InterPro" id="IPR011990">
    <property type="entry name" value="TPR-like_helical_dom_sf"/>
</dbReference>
<dbReference type="EMBL" id="JBDJNQ010000002">
    <property type="protein sequence ID" value="MEN5376928.1"/>
    <property type="molecule type" value="Genomic_DNA"/>
</dbReference>
<feature type="domain" description="RagB/SusD" evidence="6">
    <location>
        <begin position="441"/>
        <end position="579"/>
    </location>
</feature>
<feature type="domain" description="SusD-like N-terminal" evidence="7">
    <location>
        <begin position="29"/>
        <end position="211"/>
    </location>
</feature>
<evidence type="ECO:0000256" key="2">
    <source>
        <dbReference type="ARBA" id="ARBA00006275"/>
    </source>
</evidence>
<evidence type="ECO:0000313" key="9">
    <source>
        <dbReference type="Proteomes" id="UP001409291"/>
    </source>
</evidence>
<evidence type="ECO:0000256" key="1">
    <source>
        <dbReference type="ARBA" id="ARBA00004442"/>
    </source>
</evidence>
<keyword evidence="9" id="KW-1185">Reference proteome</keyword>
<evidence type="ECO:0000256" key="5">
    <source>
        <dbReference type="ARBA" id="ARBA00023237"/>
    </source>
</evidence>
<comment type="caution">
    <text evidence="8">The sequence shown here is derived from an EMBL/GenBank/DDBJ whole genome shotgun (WGS) entry which is preliminary data.</text>
</comment>
<dbReference type="Pfam" id="PF14322">
    <property type="entry name" value="SusD-like_3"/>
    <property type="match status" value="1"/>
</dbReference>
<dbReference type="InterPro" id="IPR033985">
    <property type="entry name" value="SusD-like_N"/>
</dbReference>
<reference evidence="8 9" key="1">
    <citation type="submission" date="2024-04" db="EMBL/GenBank/DDBJ databases">
        <title>WGS of bacteria from Torrens River.</title>
        <authorList>
            <person name="Wyrsch E.R."/>
            <person name="Drigo B."/>
        </authorList>
    </citation>
    <scope>NUCLEOTIDE SEQUENCE [LARGE SCALE GENOMIC DNA]</scope>
    <source>
        <strain evidence="8 9">TWI391</strain>
    </source>
</reference>
<evidence type="ECO:0000259" key="7">
    <source>
        <dbReference type="Pfam" id="PF14322"/>
    </source>
</evidence>
<gene>
    <name evidence="8" type="ORF">ABE541_06610</name>
</gene>